<dbReference type="Pfam" id="PF03739">
    <property type="entry name" value="LptF_LptG"/>
    <property type="match status" value="1"/>
</dbReference>
<evidence type="ECO:0000256" key="3">
    <source>
        <dbReference type="ARBA" id="ARBA00022692"/>
    </source>
</evidence>
<evidence type="ECO:0000256" key="5">
    <source>
        <dbReference type="ARBA" id="ARBA00023136"/>
    </source>
</evidence>
<keyword evidence="3 6" id="KW-0812">Transmembrane</keyword>
<keyword evidence="8" id="KW-1185">Reference proteome</keyword>
<evidence type="ECO:0000256" key="6">
    <source>
        <dbReference type="SAM" id="Phobius"/>
    </source>
</evidence>
<accession>A0A9Y2AIR7</accession>
<dbReference type="GO" id="GO:0043190">
    <property type="term" value="C:ATP-binding cassette (ABC) transporter complex"/>
    <property type="evidence" value="ECO:0007669"/>
    <property type="project" value="TreeGrafter"/>
</dbReference>
<feature type="transmembrane region" description="Helical" evidence="6">
    <location>
        <begin position="54"/>
        <end position="76"/>
    </location>
</feature>
<gene>
    <name evidence="7" type="ORF">P3F81_01625</name>
</gene>
<keyword evidence="4 6" id="KW-1133">Transmembrane helix</keyword>
<evidence type="ECO:0000313" key="8">
    <source>
        <dbReference type="Proteomes" id="UP001243623"/>
    </source>
</evidence>
<organism evidence="7 8">
    <name type="scientific">Selenobaculum gibii</name>
    <dbReference type="NCBI Taxonomy" id="3054208"/>
    <lineage>
        <taxon>Bacteria</taxon>
        <taxon>Bacillati</taxon>
        <taxon>Bacillota</taxon>
        <taxon>Negativicutes</taxon>
        <taxon>Selenomonadales</taxon>
        <taxon>Selenomonadaceae</taxon>
        <taxon>Selenobaculum</taxon>
    </lineage>
</organism>
<keyword evidence="2" id="KW-1003">Cell membrane</keyword>
<sequence length="362" mass="40567">MRILDKYIIKEMLGTFIFGIFAFSSVFIGSSTLFRIAQYVTNYGASIQAVIKLFIYSLPSIVVLTFPMSMLLATLLSFGRLSASSEITAMKSGGISFYRIAMPVFIIALVVSIFAILFNEHVVPRANEGYSYVVNFEIKGNTAPKSQDHVVLKEIKEGQINRLTYARRYDAQTMAMYGVSIQEFENDTLVRVQNAEKADWSNDHWTMHNGILYDLSAEGNVQRTLKFSQQILPISQSPNEIIRSQKKPDEMTMRELRHQIKAMQMQSVDTNELEVELYKRITIPFATFIFALIGTPLGLQPNRTSSSIGFGISIIIIFVYYTIMTISSTLAQGGSVNPLVAAWMPNTIGLIVGISLMRKAAK</sequence>
<dbReference type="AlphaFoldDB" id="A0A9Y2AIR7"/>
<name>A0A9Y2AIR7_9FIRM</name>
<evidence type="ECO:0000256" key="4">
    <source>
        <dbReference type="ARBA" id="ARBA00022989"/>
    </source>
</evidence>
<evidence type="ECO:0000313" key="7">
    <source>
        <dbReference type="EMBL" id="WIW71052.1"/>
    </source>
</evidence>
<proteinExistence type="predicted"/>
<dbReference type="EMBL" id="CP120678">
    <property type="protein sequence ID" value="WIW71052.1"/>
    <property type="molecule type" value="Genomic_DNA"/>
</dbReference>
<evidence type="ECO:0000256" key="1">
    <source>
        <dbReference type="ARBA" id="ARBA00004651"/>
    </source>
</evidence>
<dbReference type="InterPro" id="IPR005495">
    <property type="entry name" value="LptG/LptF_permease"/>
</dbReference>
<dbReference type="PANTHER" id="PTHR33529">
    <property type="entry name" value="SLR0882 PROTEIN-RELATED"/>
    <property type="match status" value="1"/>
</dbReference>
<feature type="transmembrane region" description="Helical" evidence="6">
    <location>
        <begin position="97"/>
        <end position="118"/>
    </location>
</feature>
<dbReference type="GO" id="GO:0015920">
    <property type="term" value="P:lipopolysaccharide transport"/>
    <property type="evidence" value="ECO:0007669"/>
    <property type="project" value="TreeGrafter"/>
</dbReference>
<reference evidence="7" key="1">
    <citation type="submission" date="2023-03" db="EMBL/GenBank/DDBJ databases">
        <title>Selenobaculum gbiensis gen. nov. sp. nov., a new bacterium isolated from the gut microbiota of IBD patient.</title>
        <authorList>
            <person name="Yeo S."/>
            <person name="Park H."/>
            <person name="Huh C.S."/>
        </authorList>
    </citation>
    <scope>NUCLEOTIDE SEQUENCE</scope>
    <source>
        <strain evidence="7">ICN-92133</strain>
    </source>
</reference>
<dbReference type="PANTHER" id="PTHR33529:SF6">
    <property type="entry name" value="YJGP_YJGQ FAMILY PERMEASE"/>
    <property type="match status" value="1"/>
</dbReference>
<feature type="transmembrane region" description="Helical" evidence="6">
    <location>
        <begin position="281"/>
        <end position="299"/>
    </location>
</feature>
<evidence type="ECO:0000256" key="2">
    <source>
        <dbReference type="ARBA" id="ARBA00022475"/>
    </source>
</evidence>
<protein>
    <submittedName>
        <fullName evidence="7">LptF/LptG family permease</fullName>
    </submittedName>
</protein>
<feature type="transmembrane region" description="Helical" evidence="6">
    <location>
        <begin position="308"/>
        <end position="327"/>
    </location>
</feature>
<feature type="transmembrane region" description="Helical" evidence="6">
    <location>
        <begin position="339"/>
        <end position="357"/>
    </location>
</feature>
<comment type="subcellular location">
    <subcellularLocation>
        <location evidence="1">Cell membrane</location>
        <topology evidence="1">Multi-pass membrane protein</topology>
    </subcellularLocation>
</comment>
<dbReference type="Proteomes" id="UP001243623">
    <property type="component" value="Chromosome"/>
</dbReference>
<dbReference type="RefSeq" id="WP_147666962.1">
    <property type="nucleotide sequence ID" value="NZ_CP120678.1"/>
</dbReference>
<dbReference type="KEGG" id="sgbi:P3F81_01625"/>
<feature type="transmembrane region" description="Helical" evidence="6">
    <location>
        <begin position="12"/>
        <end position="34"/>
    </location>
</feature>
<keyword evidence="5 6" id="KW-0472">Membrane</keyword>